<dbReference type="Gene3D" id="3.30.70.1430">
    <property type="entry name" value="Multidrug efflux transporter AcrB pore domain"/>
    <property type="match status" value="2"/>
</dbReference>
<evidence type="ECO:0000313" key="3">
    <source>
        <dbReference type="Proteomes" id="UP000823964"/>
    </source>
</evidence>
<dbReference type="InterPro" id="IPR027463">
    <property type="entry name" value="AcrB_DN_DC_subdom"/>
</dbReference>
<reference evidence="2" key="1">
    <citation type="journal article" date="2021" name="PeerJ">
        <title>Extensive microbial diversity within the chicken gut microbiome revealed by metagenomics and culture.</title>
        <authorList>
            <person name="Gilroy R."/>
            <person name="Ravi A."/>
            <person name="Getino M."/>
            <person name="Pursley I."/>
            <person name="Horton D.L."/>
            <person name="Alikhan N.F."/>
            <person name="Baker D."/>
            <person name="Gharbi K."/>
            <person name="Hall N."/>
            <person name="Watson M."/>
            <person name="Adriaenssens E.M."/>
            <person name="Foster-Nyarko E."/>
            <person name="Jarju S."/>
            <person name="Secka A."/>
            <person name="Antonio M."/>
            <person name="Oren A."/>
            <person name="Chaudhuri R.R."/>
            <person name="La Ragione R."/>
            <person name="Hildebrand F."/>
            <person name="Pallen M.J."/>
        </authorList>
    </citation>
    <scope>NUCLEOTIDE SEQUENCE</scope>
    <source>
        <strain evidence="2">14975</strain>
    </source>
</reference>
<evidence type="ECO:0000313" key="2">
    <source>
        <dbReference type="EMBL" id="HIX19306.1"/>
    </source>
</evidence>
<evidence type="ECO:0000256" key="1">
    <source>
        <dbReference type="SAM" id="Phobius"/>
    </source>
</evidence>
<feature type="transmembrane region" description="Helical" evidence="1">
    <location>
        <begin position="340"/>
        <end position="357"/>
    </location>
</feature>
<dbReference type="Gene3D" id="3.30.70.1440">
    <property type="entry name" value="Multidrug efflux transporter AcrB pore domain"/>
    <property type="match status" value="1"/>
</dbReference>
<keyword evidence="1" id="KW-0472">Membrane</keyword>
<organism evidence="2 3">
    <name type="scientific">Candidatus Akkermansia intestinigallinarum</name>
    <dbReference type="NCBI Taxonomy" id="2838431"/>
    <lineage>
        <taxon>Bacteria</taxon>
        <taxon>Pseudomonadati</taxon>
        <taxon>Verrucomicrobiota</taxon>
        <taxon>Verrucomicrobiia</taxon>
        <taxon>Verrucomicrobiales</taxon>
        <taxon>Akkermansiaceae</taxon>
        <taxon>Akkermansia</taxon>
    </lineage>
</organism>
<reference evidence="2" key="2">
    <citation type="submission" date="2021-04" db="EMBL/GenBank/DDBJ databases">
        <authorList>
            <person name="Gilroy R."/>
        </authorList>
    </citation>
    <scope>NUCLEOTIDE SEQUENCE</scope>
    <source>
        <strain evidence="2">14975</strain>
    </source>
</reference>
<dbReference type="Gene3D" id="3.30.2090.10">
    <property type="entry name" value="Multidrug efflux transporter AcrB TolC docking domain, DN and DC subdomains"/>
    <property type="match status" value="2"/>
</dbReference>
<dbReference type="SUPFAM" id="SSF82693">
    <property type="entry name" value="Multidrug efflux transporter AcrB pore domain, PN1, PN2, PC1 and PC2 subdomains"/>
    <property type="match status" value="2"/>
</dbReference>
<feature type="transmembrane region" description="Helical" evidence="1">
    <location>
        <begin position="12"/>
        <end position="35"/>
    </location>
</feature>
<dbReference type="AlphaFoldDB" id="A0A9D1V9Z8"/>
<dbReference type="GO" id="GO:0005886">
    <property type="term" value="C:plasma membrane"/>
    <property type="evidence" value="ECO:0007669"/>
    <property type="project" value="TreeGrafter"/>
</dbReference>
<dbReference type="PANTHER" id="PTHR32063">
    <property type="match status" value="1"/>
</dbReference>
<feature type="transmembrane region" description="Helical" evidence="1">
    <location>
        <begin position="537"/>
        <end position="560"/>
    </location>
</feature>
<feature type="transmembrane region" description="Helical" evidence="1">
    <location>
        <begin position="865"/>
        <end position="884"/>
    </location>
</feature>
<feature type="transmembrane region" description="Helical" evidence="1">
    <location>
        <begin position="442"/>
        <end position="464"/>
    </location>
</feature>
<dbReference type="SUPFAM" id="SSF82866">
    <property type="entry name" value="Multidrug efflux transporter AcrB transmembrane domain"/>
    <property type="match status" value="2"/>
</dbReference>
<dbReference type="PANTHER" id="PTHR32063:SF4">
    <property type="entry name" value="SLR6043 PROTEIN"/>
    <property type="match status" value="1"/>
</dbReference>
<dbReference type="Gene3D" id="3.30.70.1320">
    <property type="entry name" value="Multidrug efflux transporter AcrB pore domain like"/>
    <property type="match status" value="1"/>
</dbReference>
<feature type="transmembrane region" description="Helical" evidence="1">
    <location>
        <begin position="363"/>
        <end position="387"/>
    </location>
</feature>
<dbReference type="PRINTS" id="PR00702">
    <property type="entry name" value="ACRIFLAVINRP"/>
</dbReference>
<protein>
    <submittedName>
        <fullName evidence="2">Efflux RND transporter permease subunit</fullName>
    </submittedName>
</protein>
<dbReference type="SUPFAM" id="SSF82714">
    <property type="entry name" value="Multidrug efflux transporter AcrB TolC docking domain, DN and DC subdomains"/>
    <property type="match status" value="2"/>
</dbReference>
<feature type="transmembrane region" description="Helical" evidence="1">
    <location>
        <begin position="891"/>
        <end position="911"/>
    </location>
</feature>
<dbReference type="InterPro" id="IPR001036">
    <property type="entry name" value="Acrflvin-R"/>
</dbReference>
<keyword evidence="1" id="KW-1133">Transmembrane helix</keyword>
<dbReference type="Gene3D" id="1.20.1640.10">
    <property type="entry name" value="Multidrug efflux transporter AcrB transmembrane domain"/>
    <property type="match status" value="2"/>
</dbReference>
<keyword evidence="1" id="KW-0812">Transmembrane</keyword>
<dbReference type="GO" id="GO:0042910">
    <property type="term" value="F:xenobiotic transmembrane transporter activity"/>
    <property type="evidence" value="ECO:0007669"/>
    <property type="project" value="TreeGrafter"/>
</dbReference>
<comment type="caution">
    <text evidence="2">The sequence shown here is derived from an EMBL/GenBank/DDBJ whole genome shotgun (WGS) entry which is preliminary data.</text>
</comment>
<feature type="transmembrane region" description="Helical" evidence="1">
    <location>
        <begin position="476"/>
        <end position="501"/>
    </location>
</feature>
<accession>A0A9D1V9Z8</accession>
<dbReference type="Proteomes" id="UP000823964">
    <property type="component" value="Unassembled WGS sequence"/>
</dbReference>
<feature type="transmembrane region" description="Helical" evidence="1">
    <location>
        <begin position="977"/>
        <end position="997"/>
    </location>
</feature>
<feature type="transmembrane region" description="Helical" evidence="1">
    <location>
        <begin position="931"/>
        <end position="952"/>
    </location>
</feature>
<dbReference type="Pfam" id="PF00873">
    <property type="entry name" value="ACR_tran"/>
    <property type="match status" value="1"/>
</dbReference>
<feature type="transmembrane region" description="Helical" evidence="1">
    <location>
        <begin position="1009"/>
        <end position="1027"/>
    </location>
</feature>
<name>A0A9D1V9Z8_9BACT</name>
<dbReference type="EMBL" id="DXFQ01000026">
    <property type="protein sequence ID" value="HIX19306.1"/>
    <property type="molecule type" value="Genomic_DNA"/>
</dbReference>
<proteinExistence type="predicted"/>
<gene>
    <name evidence="2" type="ORF">H9862_01735</name>
</gene>
<sequence>MNALLSFCLRNRITVLIITAALSVLSFFVVAQLPVDVFPELKVPRVTIQTEAGGLSAEEVEQYVTIPLVSAMRGSAGVERVSSSSGAGLSFVWVDFDWDTDIYLARQIVSERLAAVRSSLPQEAECELAPIVSVTGEIMLIAITGDESADLLDMRRIAEFNLRNRLLSIPGVGQVTVLGGRMPEYQVLYDPEKMRQAGITLTDLKATIEASQSSIPAGYLEDVAGQELPVQQASRTATPEQLMRTLVPGHPSGVLRLEDVAEVKIDGAPRRGNAGFQGRPAVILSVQKVPGANTKELTELVDAAVKEFEQSQLPANMKLHTDAYRQADFIDLSLENGKETLCIAGIVVMIVILLTLLNLRTAIITLITMPLSVLLGMACFPLCGLAVNIMTLGGLAVAVGDVVDNAIIFVENAWRSLSRNAALPPEKRRSRFRVLMDARGEIVSSISFSSLIILLVFAPLLFLSGLEGQFYRPLGISYMLALAASLLVAITLVPVLCMMWFKPAKRSDTSGDSASARLIKRLYTPVLNFCLRFPKSVFGSLLAITAGAVWLGSTFGTSFLPPFNEDCYTVFVNTVPGTSLAETERISQQVMKEIGKIDGVKSVAQRTGRAENDEHAEPVSASELLVRVDLSQNQRRIREQISAILHGIPGTSGMIGFPLAHRISNALSGSNSEIAINIYGQELPQIRAAAKKAAEILSSMPEVADARANREVMVDTVCIDYNREALAACGLTVAEAAEQVSAALNGLKMGEVIRNLDHWNIMLRLDPELRTGIDDVRNLQLVAPGGRTMRLDDVAQIYRTEVTNLILRDNSMLKAMISCNPSLDSNLGDLADACREKLDPVMNEMGCTVDYAGTIKSREQAGNRLYALGAVVCVLIVLLLATSLGSVRRALITLINIPLCLVGGIAAIFLTSGDTLRSIAEGGYVPPILSVSSLVGFVTVIGFAIRSGLILLNRYRSLEARGLSPEEAIRAGSTERVIPIIMTSLTTILGLLPLVWARDQPGGELLAPLAIVQFGGLLSATVLNLLVMPATAKIFARWISPAERRDS</sequence>